<keyword evidence="2" id="KW-1185">Reference proteome</keyword>
<evidence type="ECO:0000313" key="2">
    <source>
        <dbReference type="Proteomes" id="UP000326757"/>
    </source>
</evidence>
<proteinExistence type="predicted"/>
<sequence length="85" mass="9640">MCIVNPSARVRIIHLQAKHKCKARANTTLKKFLIGNFLRLGLNFISIRWNPRITVIKQPNYQSAVLYNIDLLLLSTFLFGGEGLG</sequence>
<protein>
    <submittedName>
        <fullName evidence="1">Uncharacterized protein</fullName>
    </submittedName>
</protein>
<evidence type="ECO:0000313" key="1">
    <source>
        <dbReference type="EMBL" id="KAB8305023.1"/>
    </source>
</evidence>
<comment type="caution">
    <text evidence="1">The sequence shown here is derived from an EMBL/GenBank/DDBJ whole genome shotgun (WGS) entry which is preliminary data.</text>
</comment>
<gene>
    <name evidence="1" type="ORF">EYC80_004328</name>
</gene>
<accession>A0A5N6KMI4</accession>
<name>A0A5N6KMI4_MONLA</name>
<reference evidence="1 2" key="1">
    <citation type="submission" date="2019-06" db="EMBL/GenBank/DDBJ databases">
        <title>Genome Sequence of the Brown Rot Fungal Pathogen Monilinia laxa.</title>
        <authorList>
            <person name="De Miccolis Angelini R.M."/>
            <person name="Landi L."/>
            <person name="Abate D."/>
            <person name="Pollastro S."/>
            <person name="Romanazzi G."/>
            <person name="Faretra F."/>
        </authorList>
    </citation>
    <scope>NUCLEOTIDE SEQUENCE [LARGE SCALE GENOMIC DNA]</scope>
    <source>
        <strain evidence="1 2">Mlax316</strain>
    </source>
</reference>
<dbReference type="Proteomes" id="UP000326757">
    <property type="component" value="Unassembled WGS sequence"/>
</dbReference>
<organism evidence="1 2">
    <name type="scientific">Monilinia laxa</name>
    <name type="common">Brown rot fungus</name>
    <name type="synonym">Sclerotinia laxa</name>
    <dbReference type="NCBI Taxonomy" id="61186"/>
    <lineage>
        <taxon>Eukaryota</taxon>
        <taxon>Fungi</taxon>
        <taxon>Dikarya</taxon>
        <taxon>Ascomycota</taxon>
        <taxon>Pezizomycotina</taxon>
        <taxon>Leotiomycetes</taxon>
        <taxon>Helotiales</taxon>
        <taxon>Sclerotiniaceae</taxon>
        <taxon>Monilinia</taxon>
    </lineage>
</organism>
<dbReference type="EMBL" id="VIGI01000001">
    <property type="protein sequence ID" value="KAB8305023.1"/>
    <property type="molecule type" value="Genomic_DNA"/>
</dbReference>
<dbReference type="AlphaFoldDB" id="A0A5N6KMI4"/>